<dbReference type="Gene3D" id="2.130.10.10">
    <property type="entry name" value="YVTN repeat-like/Quinoprotein amine dehydrogenase"/>
    <property type="match status" value="1"/>
</dbReference>
<evidence type="ECO:0008006" key="4">
    <source>
        <dbReference type="Google" id="ProtNLM"/>
    </source>
</evidence>
<dbReference type="OrthoDB" id="363232at2"/>
<keyword evidence="3" id="KW-1185">Reference proteome</keyword>
<evidence type="ECO:0000313" key="2">
    <source>
        <dbReference type="EMBL" id="GAM16222.1"/>
    </source>
</evidence>
<feature type="signal peptide" evidence="1">
    <location>
        <begin position="1"/>
        <end position="28"/>
    </location>
</feature>
<proteinExistence type="predicted"/>
<protein>
    <recommendedName>
        <fullName evidence="4">N-acetylmuramoyl-L-alanine amidase</fullName>
    </recommendedName>
</protein>
<feature type="chain" id="PRO_5002044061" description="N-acetylmuramoyl-L-alanine amidase" evidence="1">
    <location>
        <begin position="29"/>
        <end position="659"/>
    </location>
</feature>
<dbReference type="AlphaFoldDB" id="A0A0A8XB06"/>
<dbReference type="Pfam" id="PF04122">
    <property type="entry name" value="CW_binding_2"/>
    <property type="match status" value="3"/>
</dbReference>
<reference evidence="2 3" key="1">
    <citation type="submission" date="2013-06" db="EMBL/GenBank/DDBJ databases">
        <title>Whole genome shotgun sequence of Bacillus selenatarsenatis SF-1.</title>
        <authorList>
            <person name="Kuroda M."/>
            <person name="Sei K."/>
            <person name="Yamashita M."/>
            <person name="Ike M."/>
        </authorList>
    </citation>
    <scope>NUCLEOTIDE SEQUENCE [LARGE SCALE GENOMIC DNA]</scope>
    <source>
        <strain evidence="2 3">SF-1</strain>
    </source>
</reference>
<dbReference type="PANTHER" id="PTHR30032:SF8">
    <property type="entry name" value="GERMINATION-SPECIFIC N-ACETYLMURAMOYL-L-ALANINE AMIDASE"/>
    <property type="match status" value="1"/>
</dbReference>
<accession>A0A0A8XB06</accession>
<dbReference type="EMBL" id="BASE01000113">
    <property type="protein sequence ID" value="GAM16222.1"/>
    <property type="molecule type" value="Genomic_DNA"/>
</dbReference>
<dbReference type="RefSeq" id="WP_052442256.1">
    <property type="nucleotide sequence ID" value="NZ_BASE01000113.1"/>
</dbReference>
<gene>
    <name evidence="2" type="ORF">SAMD00020551_4410</name>
</gene>
<evidence type="ECO:0000313" key="3">
    <source>
        <dbReference type="Proteomes" id="UP000031014"/>
    </source>
</evidence>
<dbReference type="STRING" id="1321606.SAMD00020551_4410"/>
<dbReference type="InterPro" id="IPR015943">
    <property type="entry name" value="WD40/YVTN_repeat-like_dom_sf"/>
</dbReference>
<dbReference type="InterPro" id="IPR007253">
    <property type="entry name" value="Cell_wall-bd_2"/>
</dbReference>
<name>A0A0A8XB06_MESS1</name>
<organism evidence="2 3">
    <name type="scientific">Mesobacillus selenatarsenatis (strain DSM 18680 / JCM 14380 / FERM P-15431 / SF-1)</name>
    <dbReference type="NCBI Taxonomy" id="1321606"/>
    <lineage>
        <taxon>Bacteria</taxon>
        <taxon>Bacillati</taxon>
        <taxon>Bacillota</taxon>
        <taxon>Bacilli</taxon>
        <taxon>Bacillales</taxon>
        <taxon>Bacillaceae</taxon>
        <taxon>Mesobacillus</taxon>
    </lineage>
</organism>
<dbReference type="InterPro" id="IPR051922">
    <property type="entry name" value="Bact_Sporulation_Assoc"/>
</dbReference>
<dbReference type="Gene3D" id="3.40.50.12090">
    <property type="match status" value="2"/>
</dbReference>
<dbReference type="PANTHER" id="PTHR30032">
    <property type="entry name" value="N-ACETYLMURAMOYL-L-ALANINE AMIDASE-RELATED"/>
    <property type="match status" value="1"/>
</dbReference>
<comment type="caution">
    <text evidence="2">The sequence shown here is derived from an EMBL/GenBank/DDBJ whole genome shotgun (WGS) entry which is preliminary data.</text>
</comment>
<dbReference type="Proteomes" id="UP000031014">
    <property type="component" value="Unassembled WGS sequence"/>
</dbReference>
<evidence type="ECO:0000256" key="1">
    <source>
        <dbReference type="SAM" id="SignalP"/>
    </source>
</evidence>
<keyword evidence="1" id="KW-0732">Signal</keyword>
<dbReference type="SUPFAM" id="SSF63825">
    <property type="entry name" value="YWTD domain"/>
    <property type="match status" value="1"/>
</dbReference>
<sequence length="659" mass="72149">MSKIKFSALLVFLLTLTGFVATSYQASAAANYERVAGSNRVDTSVQISNMGWEQADAVILARADNPADALSSASLSGALDAPILLTYPNKISQSVIDEIDRLGAANVYILGGTAAISITVEATLDKLELNTIRVNGNNRFETAANINKKAGSSLGTKAIVVNGFAVADALSASSNSAINQIPIYLANKTSLPVNLPANIKEVLIYGGEGVVGKQVAQYLQNQGKKVTRIAGSNRYMTNLAAADPSLGNHVIIVRGISTSPTSEEYPDAVAGAGLSHKIDANIILTHPDTPVSATLDYFNKNRYWGYFILGGEKAVSTKTAIDLSFHPDSKVLKTFGQNIIASAMDPTRPVLYSLSDDDNSLHSYNYVTGEQKSIKFNDMPEQLYVANNKVYVTLVHGEHDDYWFDDQSGGIAIVNAEQFKLEKEFEIALDPFDIVVDQEGFIYVSGGSGQWTELKSYSGVTGEELSGERIYQQGYLELSPNQSKIYSIDTGLSPRDISEYYISGGMITGEKDSPYHGDYDLGDFHTITNIKVSPDGKYLFNNMGHVFKGNLDYAAELLFPYDDLAFDLDRNRFFTGISSFIFKHDYSDFMFNRYYQLNGELEAIYQKDGKLYVLSLLEVSSTGLQKYALEQLDPAKGVELKLNTQSTESTEKTLQSLMR</sequence>